<dbReference type="EMBL" id="JAVREO010000002">
    <property type="protein sequence ID" value="MDT0265703.1"/>
    <property type="molecule type" value="Genomic_DNA"/>
</dbReference>
<comment type="similarity">
    <text evidence="2">Belongs to the methyltransferase superfamily. L-isoaspartyl/D-aspartyl protein methyltransferase family.</text>
</comment>
<keyword evidence="5" id="KW-0963">Cytoplasm</keyword>
<evidence type="ECO:0000256" key="9">
    <source>
        <dbReference type="ARBA" id="ARBA00030757"/>
    </source>
</evidence>
<evidence type="ECO:0000256" key="10">
    <source>
        <dbReference type="ARBA" id="ARBA00031323"/>
    </source>
</evidence>
<evidence type="ECO:0000256" key="6">
    <source>
        <dbReference type="ARBA" id="ARBA00022603"/>
    </source>
</evidence>
<protein>
    <recommendedName>
        <fullName evidence="4">Protein-L-isoaspartate O-methyltransferase</fullName>
        <ecNumber evidence="3">2.1.1.77</ecNumber>
    </recommendedName>
    <alternativeName>
        <fullName evidence="11">L-isoaspartyl protein carboxyl methyltransferase</fullName>
    </alternativeName>
    <alternativeName>
        <fullName evidence="9">Protein L-isoaspartyl methyltransferase</fullName>
    </alternativeName>
    <alternativeName>
        <fullName evidence="10">Protein-beta-aspartate methyltransferase</fullName>
    </alternativeName>
</protein>
<dbReference type="GO" id="GO:0032259">
    <property type="term" value="P:methylation"/>
    <property type="evidence" value="ECO:0007669"/>
    <property type="project" value="UniProtKB-KW"/>
</dbReference>
<accession>A0ABU2JN91</accession>
<keyword evidence="14" id="KW-1185">Reference proteome</keyword>
<dbReference type="RefSeq" id="WP_311665254.1">
    <property type="nucleotide sequence ID" value="NZ_JAVREO010000002.1"/>
</dbReference>
<dbReference type="PANTHER" id="PTHR11579">
    <property type="entry name" value="PROTEIN-L-ISOASPARTATE O-METHYLTRANSFERASE"/>
    <property type="match status" value="1"/>
</dbReference>
<feature type="region of interest" description="Disordered" evidence="12">
    <location>
        <begin position="74"/>
        <end position="100"/>
    </location>
</feature>
<dbReference type="SUPFAM" id="SSF53335">
    <property type="entry name" value="S-adenosyl-L-methionine-dependent methyltransferases"/>
    <property type="match status" value="1"/>
</dbReference>
<dbReference type="Pfam" id="PF01135">
    <property type="entry name" value="PCMT"/>
    <property type="match status" value="1"/>
</dbReference>
<evidence type="ECO:0000256" key="2">
    <source>
        <dbReference type="ARBA" id="ARBA00005369"/>
    </source>
</evidence>
<dbReference type="Gene3D" id="3.40.50.150">
    <property type="entry name" value="Vaccinia Virus protein VP39"/>
    <property type="match status" value="1"/>
</dbReference>
<evidence type="ECO:0000256" key="4">
    <source>
        <dbReference type="ARBA" id="ARBA00013346"/>
    </source>
</evidence>
<evidence type="ECO:0000256" key="11">
    <source>
        <dbReference type="ARBA" id="ARBA00031350"/>
    </source>
</evidence>
<sequence>MTGEDAAGSRPGRERLGRDLRAAGALSPDWAPTFAAVDRAAFLPDLVWPFDIAAQTSATVDRAEDPAGWHATADRDLPIVTQWDDGDHTGRGPGRVATSSSSMPSVVYRMLRELAPDEGMKVLDVGTGTGETAAALSHRCGAARVTTVEVDASVSRRAGARLRALGLAPRTVVGDGWEGYAAHAPYDRVLATVGLRAVPGAWLAQVRPGGLIVAPWGTHYTHADAVVRLTVHAGRASGRFSRPVEFMKLRGRRLPARDHGAYVPAGGLEGADVSSTEVPEGEFVPGRYAALPFVLGLRVRDCVQAVADRRDGVRPVWFYDLSDRSWACVLFREGEREARVWQSGARRLWEEVEAAYRWWTERGRPGHERFGLSVTPEGQSAWFDDSAEAWPV</sequence>
<dbReference type="PANTHER" id="PTHR11579:SF0">
    <property type="entry name" value="PROTEIN-L-ISOASPARTATE(D-ASPARTATE) O-METHYLTRANSFERASE"/>
    <property type="match status" value="1"/>
</dbReference>
<proteinExistence type="inferred from homology"/>
<dbReference type="Proteomes" id="UP001183410">
    <property type="component" value="Unassembled WGS sequence"/>
</dbReference>
<dbReference type="InterPro" id="IPR029063">
    <property type="entry name" value="SAM-dependent_MTases_sf"/>
</dbReference>
<reference evidence="14" key="1">
    <citation type="submission" date="2023-07" db="EMBL/GenBank/DDBJ databases">
        <title>30 novel species of actinomycetes from the DSMZ collection.</title>
        <authorList>
            <person name="Nouioui I."/>
        </authorList>
    </citation>
    <scope>NUCLEOTIDE SEQUENCE [LARGE SCALE GENOMIC DNA]</scope>
    <source>
        <strain evidence="14">DSM 44915</strain>
    </source>
</reference>
<keyword evidence="8" id="KW-0949">S-adenosyl-L-methionine</keyword>
<evidence type="ECO:0000256" key="7">
    <source>
        <dbReference type="ARBA" id="ARBA00022679"/>
    </source>
</evidence>
<comment type="caution">
    <text evidence="13">The sequence shown here is derived from an EMBL/GenBank/DDBJ whole genome shotgun (WGS) entry which is preliminary data.</text>
</comment>
<evidence type="ECO:0000256" key="12">
    <source>
        <dbReference type="SAM" id="MobiDB-lite"/>
    </source>
</evidence>
<dbReference type="InterPro" id="IPR000682">
    <property type="entry name" value="PCMT"/>
</dbReference>
<evidence type="ECO:0000256" key="5">
    <source>
        <dbReference type="ARBA" id="ARBA00022490"/>
    </source>
</evidence>
<keyword evidence="6 13" id="KW-0489">Methyltransferase</keyword>
<evidence type="ECO:0000256" key="1">
    <source>
        <dbReference type="ARBA" id="ARBA00004496"/>
    </source>
</evidence>
<evidence type="ECO:0000313" key="13">
    <source>
        <dbReference type="EMBL" id="MDT0265703.1"/>
    </source>
</evidence>
<name>A0ABU2JN91_9ACTN</name>
<comment type="subcellular location">
    <subcellularLocation>
        <location evidence="1">Cytoplasm</location>
    </subcellularLocation>
</comment>
<dbReference type="GO" id="GO:0008168">
    <property type="term" value="F:methyltransferase activity"/>
    <property type="evidence" value="ECO:0007669"/>
    <property type="project" value="UniProtKB-KW"/>
</dbReference>
<evidence type="ECO:0000256" key="3">
    <source>
        <dbReference type="ARBA" id="ARBA00011890"/>
    </source>
</evidence>
<keyword evidence="7" id="KW-0808">Transferase</keyword>
<organism evidence="13 14">
    <name type="scientific">Streptomyces chisholmiae</name>
    <dbReference type="NCBI Taxonomy" id="3075540"/>
    <lineage>
        <taxon>Bacteria</taxon>
        <taxon>Bacillati</taxon>
        <taxon>Actinomycetota</taxon>
        <taxon>Actinomycetes</taxon>
        <taxon>Kitasatosporales</taxon>
        <taxon>Streptomycetaceae</taxon>
        <taxon>Streptomyces</taxon>
    </lineage>
</organism>
<gene>
    <name evidence="13" type="ORF">RM844_05290</name>
</gene>
<evidence type="ECO:0000313" key="14">
    <source>
        <dbReference type="Proteomes" id="UP001183410"/>
    </source>
</evidence>
<evidence type="ECO:0000256" key="8">
    <source>
        <dbReference type="ARBA" id="ARBA00022691"/>
    </source>
</evidence>
<dbReference type="EC" id="2.1.1.77" evidence="3"/>
<dbReference type="CDD" id="cd02440">
    <property type="entry name" value="AdoMet_MTases"/>
    <property type="match status" value="1"/>
</dbReference>